<keyword evidence="1" id="KW-1133">Transmembrane helix</keyword>
<dbReference type="Gene3D" id="3.30.565.10">
    <property type="entry name" value="Histidine kinase-like ATPase, C-terminal domain"/>
    <property type="match status" value="1"/>
</dbReference>
<dbReference type="InterPro" id="IPR003018">
    <property type="entry name" value="GAF"/>
</dbReference>
<dbReference type="InterPro" id="IPR050640">
    <property type="entry name" value="Bact_2-comp_sensor_kinase"/>
</dbReference>
<dbReference type="SUPFAM" id="SSF55874">
    <property type="entry name" value="ATPase domain of HSP90 chaperone/DNA topoisomerase II/histidine kinase"/>
    <property type="match status" value="1"/>
</dbReference>
<dbReference type="EMBL" id="FSRA01000002">
    <property type="protein sequence ID" value="SIO47303.1"/>
    <property type="molecule type" value="Genomic_DNA"/>
</dbReference>
<dbReference type="SMART" id="SM00065">
    <property type="entry name" value="GAF"/>
    <property type="match status" value="1"/>
</dbReference>
<feature type="domain" description="GAF" evidence="2">
    <location>
        <begin position="62"/>
        <end position="209"/>
    </location>
</feature>
<organism evidence="3 4">
    <name type="scientific">Chitinophaga niabensis</name>
    <dbReference type="NCBI Taxonomy" id="536979"/>
    <lineage>
        <taxon>Bacteria</taxon>
        <taxon>Pseudomonadati</taxon>
        <taxon>Bacteroidota</taxon>
        <taxon>Chitinophagia</taxon>
        <taxon>Chitinophagales</taxon>
        <taxon>Chitinophagaceae</taxon>
        <taxon>Chitinophaga</taxon>
    </lineage>
</organism>
<keyword evidence="1" id="KW-0812">Transmembrane</keyword>
<proteinExistence type="predicted"/>
<dbReference type="Pfam" id="PF13185">
    <property type="entry name" value="GAF_2"/>
    <property type="match status" value="1"/>
</dbReference>
<dbReference type="STRING" id="536979.SAMN04488055_4348"/>
<keyword evidence="4" id="KW-1185">Reference proteome</keyword>
<dbReference type="InterPro" id="IPR036890">
    <property type="entry name" value="HATPase_C_sf"/>
</dbReference>
<evidence type="ECO:0000256" key="1">
    <source>
        <dbReference type="SAM" id="Phobius"/>
    </source>
</evidence>
<dbReference type="Gene3D" id="3.30.450.40">
    <property type="match status" value="1"/>
</dbReference>
<dbReference type="GO" id="GO:0000155">
    <property type="term" value="F:phosphorelay sensor kinase activity"/>
    <property type="evidence" value="ECO:0007669"/>
    <property type="project" value="InterPro"/>
</dbReference>
<reference evidence="3 4" key="1">
    <citation type="submission" date="2016-11" db="EMBL/GenBank/DDBJ databases">
        <authorList>
            <person name="Jaros S."/>
            <person name="Januszkiewicz K."/>
            <person name="Wedrychowicz H."/>
        </authorList>
    </citation>
    <scope>NUCLEOTIDE SEQUENCE [LARGE SCALE GENOMIC DNA]</scope>
    <source>
        <strain evidence="3 4">DSM 24787</strain>
    </source>
</reference>
<evidence type="ECO:0000313" key="4">
    <source>
        <dbReference type="Proteomes" id="UP000185003"/>
    </source>
</evidence>
<dbReference type="PANTHER" id="PTHR34220:SF7">
    <property type="entry name" value="SENSOR HISTIDINE KINASE YPDA"/>
    <property type="match status" value="1"/>
</dbReference>
<keyword evidence="1" id="KW-0472">Membrane</keyword>
<protein>
    <submittedName>
        <fullName evidence="3">GAF domain-containing protein</fullName>
    </submittedName>
</protein>
<dbReference type="SUPFAM" id="SSF55781">
    <property type="entry name" value="GAF domain-like"/>
    <property type="match status" value="1"/>
</dbReference>
<dbReference type="InterPro" id="IPR010559">
    <property type="entry name" value="Sig_transdc_His_kin_internal"/>
</dbReference>
<name>A0A1N6JSV4_9BACT</name>
<accession>A0A1N6JSV4</accession>
<dbReference type="Proteomes" id="UP000185003">
    <property type="component" value="Unassembled WGS sequence"/>
</dbReference>
<dbReference type="Pfam" id="PF06580">
    <property type="entry name" value="His_kinase"/>
    <property type="match status" value="1"/>
</dbReference>
<gene>
    <name evidence="3" type="ORF">SAMN04488055_4348</name>
</gene>
<feature type="transmembrane region" description="Helical" evidence="1">
    <location>
        <begin position="6"/>
        <end position="34"/>
    </location>
</feature>
<dbReference type="InterPro" id="IPR029016">
    <property type="entry name" value="GAF-like_dom_sf"/>
</dbReference>
<evidence type="ECO:0000313" key="3">
    <source>
        <dbReference type="EMBL" id="SIO47303.1"/>
    </source>
</evidence>
<dbReference type="AlphaFoldDB" id="A0A1N6JSV4"/>
<evidence type="ECO:0000259" key="2">
    <source>
        <dbReference type="SMART" id="SM00065"/>
    </source>
</evidence>
<sequence length="446" mass="51356">MDKNEYFLGVFVTMSVVVYIITVSVLLLLIAGLYRQMLRYKRQYKAEATLNYFTASLFGKNTVDDILWDIAKNCISHLNLEDCVIYLVDEDRHVLVQKAAYGPKNPDRFEIRDPIEIPLGRGIVGYVALSGRSEIVPDTTLDARYIVDDERRLSELAVPIYYEKKVIGVIDTENARKYFYTSEHLAMLEKIAAICSSKIGRSLIEEKARRQELEVQMLHKQLAEFRLVTLKSQMNPHFLFNCLNGIYNCILAEEIDKASEYLSNFAKLLRMVLMHSEKNFISLREEVDLLQHYLRIEALRTSKPFEFSILIDEGINPDEFFVPGMLIQPFLENAIWHGLMNKEGQRKLQIHWRRLKEEVLMCEILDNGIGREQSSRRQGNGLRGESHASKGMSLCMERVELYKALFNTTFNIHVFDLYSEDGQAEGTKVNIAFEIAPGIGPAYLVD</sequence>
<dbReference type="PANTHER" id="PTHR34220">
    <property type="entry name" value="SENSOR HISTIDINE KINASE YPDA"/>
    <property type="match status" value="1"/>
</dbReference>
<dbReference type="GO" id="GO:0016020">
    <property type="term" value="C:membrane"/>
    <property type="evidence" value="ECO:0007669"/>
    <property type="project" value="InterPro"/>
</dbReference>